<name>A0A1F5X115_9BACT</name>
<protein>
    <submittedName>
        <fullName evidence="1">Uncharacterized protein</fullName>
    </submittedName>
</protein>
<reference evidence="1 2" key="1">
    <citation type="journal article" date="2016" name="Nat. Commun.">
        <title>Thousands of microbial genomes shed light on interconnected biogeochemical processes in an aquifer system.</title>
        <authorList>
            <person name="Anantharaman K."/>
            <person name="Brown C.T."/>
            <person name="Hug L.A."/>
            <person name="Sharon I."/>
            <person name="Castelle C.J."/>
            <person name="Probst A.J."/>
            <person name="Thomas B.C."/>
            <person name="Singh A."/>
            <person name="Wilkins M.J."/>
            <person name="Karaoz U."/>
            <person name="Brodie E.L."/>
            <person name="Williams K.H."/>
            <person name="Hubbard S.S."/>
            <person name="Banfield J.F."/>
        </authorList>
    </citation>
    <scope>NUCLEOTIDE SEQUENCE [LARGE SCALE GENOMIC DNA]</scope>
</reference>
<accession>A0A1F5X115</accession>
<comment type="caution">
    <text evidence="1">The sequence shown here is derived from an EMBL/GenBank/DDBJ whole genome shotgun (WGS) entry which is preliminary data.</text>
</comment>
<evidence type="ECO:0000313" key="2">
    <source>
        <dbReference type="Proteomes" id="UP000178114"/>
    </source>
</evidence>
<sequence>MNKKWTKEQNEAVDTYRKLQKSLKGLIKAESDESDEGEELRDRMAKLWFYLPGAERRRINKNVKLPNVNSPKAPLLSIIENLVRLTTVPIEKSIIKWRMDKIFSQYYFETEYKGKAYAFDSRHFYVYPAGHELPPGVRIGDKSGPNLLLNTKIGVAPKKFGELWQVICGQHERELAEDRLKQDKERDLAELKDGTNRLIALENTRQILKDFK</sequence>
<dbReference type="STRING" id="1798351.A2930_02250"/>
<evidence type="ECO:0000313" key="1">
    <source>
        <dbReference type="EMBL" id="OGF81261.1"/>
    </source>
</evidence>
<gene>
    <name evidence="1" type="ORF">A2930_02250</name>
</gene>
<dbReference type="Proteomes" id="UP000178114">
    <property type="component" value="Unassembled WGS sequence"/>
</dbReference>
<proteinExistence type="predicted"/>
<dbReference type="AlphaFoldDB" id="A0A1F5X115"/>
<organism evidence="1 2">
    <name type="scientific">Candidatus Giovannonibacteria bacterium RIFCSPLOWO2_01_FULL_45_34</name>
    <dbReference type="NCBI Taxonomy" id="1798351"/>
    <lineage>
        <taxon>Bacteria</taxon>
        <taxon>Candidatus Giovannoniibacteriota</taxon>
    </lineage>
</organism>
<dbReference type="EMBL" id="MFID01000014">
    <property type="protein sequence ID" value="OGF81261.1"/>
    <property type="molecule type" value="Genomic_DNA"/>
</dbReference>